<dbReference type="AlphaFoldDB" id="A0A4P9UJ06"/>
<gene>
    <name evidence="1" type="ORF">EQU24_01570</name>
</gene>
<proteinExistence type="predicted"/>
<evidence type="ECO:0000313" key="2">
    <source>
        <dbReference type="Proteomes" id="UP000305881"/>
    </source>
</evidence>
<sequence>MVDLIGLTAVKLNRSIAARRTLSFTATGYVSAKVFIPLTIIRQRYATVIVVDANASRVCSRIVIK</sequence>
<dbReference type="EMBL" id="CP035467">
    <property type="protein sequence ID" value="QCW81084.1"/>
    <property type="molecule type" value="Genomic_DNA"/>
</dbReference>
<dbReference type="KEGG" id="mbur:EQU24_01570"/>
<protein>
    <submittedName>
        <fullName evidence="1">Uncharacterized protein</fullName>
    </submittedName>
</protein>
<accession>A0A4P9UJ06</accession>
<name>A0A4P9UJ06_METBY</name>
<organism evidence="1 2">
    <name type="scientific">Methylotuvimicrobium buryatense</name>
    <name type="common">Methylomicrobium buryatense</name>
    <dbReference type="NCBI Taxonomy" id="95641"/>
    <lineage>
        <taxon>Bacteria</taxon>
        <taxon>Pseudomonadati</taxon>
        <taxon>Pseudomonadota</taxon>
        <taxon>Gammaproteobacteria</taxon>
        <taxon>Methylococcales</taxon>
        <taxon>Methylococcaceae</taxon>
        <taxon>Methylotuvimicrobium</taxon>
    </lineage>
</organism>
<keyword evidence="2" id="KW-1185">Reference proteome</keyword>
<dbReference type="Proteomes" id="UP000305881">
    <property type="component" value="Chromosome"/>
</dbReference>
<evidence type="ECO:0000313" key="1">
    <source>
        <dbReference type="EMBL" id="QCW81084.1"/>
    </source>
</evidence>
<reference evidence="2" key="1">
    <citation type="journal article" date="2019" name="J. Bacteriol.">
        <title>A Mutagenic Screen Identifies a TonB-Dependent Receptor Required for the Lanthanide Metal Switch in the Type I Methanotroph 'Methylotuvimicrobium buryatense' 5GB1C.</title>
        <authorList>
            <person name="Groom J.D."/>
            <person name="Ford S.M."/>
            <person name="Pesesky M.W."/>
            <person name="Lidstrom M.E."/>
        </authorList>
    </citation>
    <scope>NUCLEOTIDE SEQUENCE [LARGE SCALE GENOMIC DNA]</scope>
    <source>
        <strain evidence="2">5GB1C</strain>
    </source>
</reference>